<evidence type="ECO:0000313" key="2">
    <source>
        <dbReference type="EMBL" id="WRT65437.1"/>
    </source>
</evidence>
<keyword evidence="1" id="KW-0732">Signal</keyword>
<name>A0ABZ1CUK7_9TREE</name>
<keyword evidence="3" id="KW-1185">Reference proteome</keyword>
<dbReference type="RefSeq" id="XP_062790177.1">
    <property type="nucleotide sequence ID" value="XM_062934126.1"/>
</dbReference>
<evidence type="ECO:0000256" key="1">
    <source>
        <dbReference type="SAM" id="SignalP"/>
    </source>
</evidence>
<protein>
    <submittedName>
        <fullName evidence="2">Uncharacterized protein</fullName>
    </submittedName>
</protein>
<dbReference type="Proteomes" id="UP001329825">
    <property type="component" value="Chromosome 3"/>
</dbReference>
<feature type="chain" id="PRO_5046527752" evidence="1">
    <location>
        <begin position="21"/>
        <end position="112"/>
    </location>
</feature>
<reference evidence="2 3" key="1">
    <citation type="submission" date="2024-01" db="EMBL/GenBank/DDBJ databases">
        <title>Comparative genomics of Cryptococcus and Kwoniella reveals pathogenesis evolution and contrasting modes of karyotype evolution via chromosome fusion or intercentromeric recombination.</title>
        <authorList>
            <person name="Coelho M.A."/>
            <person name="David-Palma M."/>
            <person name="Shea T."/>
            <person name="Bowers K."/>
            <person name="McGinley-Smith S."/>
            <person name="Mohammad A.W."/>
            <person name="Gnirke A."/>
            <person name="Yurkov A.M."/>
            <person name="Nowrousian M."/>
            <person name="Sun S."/>
            <person name="Cuomo C.A."/>
            <person name="Heitman J."/>
        </authorList>
    </citation>
    <scope>NUCLEOTIDE SEQUENCE [LARGE SCALE GENOMIC DNA]</scope>
    <source>
        <strain evidence="2">CBS 11374</strain>
    </source>
</reference>
<accession>A0ABZ1CUK7</accession>
<evidence type="ECO:0000313" key="3">
    <source>
        <dbReference type="Proteomes" id="UP001329825"/>
    </source>
</evidence>
<gene>
    <name evidence="2" type="ORF">IL334_002380</name>
</gene>
<feature type="signal peptide" evidence="1">
    <location>
        <begin position="1"/>
        <end position="20"/>
    </location>
</feature>
<dbReference type="EMBL" id="CP141883">
    <property type="protein sequence ID" value="WRT65437.1"/>
    <property type="molecule type" value="Genomic_DNA"/>
</dbReference>
<dbReference type="GeneID" id="87954511"/>
<sequence>MFIKSTVLFAVMALTRATVATPVKRVDPATTINVWIPDRTRLVYSDDKTVAMGPKQRGKFEFFSDDFKNSNEQDHSIQSFSLDVFESDTYAVKWHYKVRSYNSIAQSTASYQ</sequence>
<proteinExistence type="predicted"/>
<organism evidence="2 3">
    <name type="scientific">Kwoniella shivajii</name>
    <dbReference type="NCBI Taxonomy" id="564305"/>
    <lineage>
        <taxon>Eukaryota</taxon>
        <taxon>Fungi</taxon>
        <taxon>Dikarya</taxon>
        <taxon>Basidiomycota</taxon>
        <taxon>Agaricomycotina</taxon>
        <taxon>Tremellomycetes</taxon>
        <taxon>Tremellales</taxon>
        <taxon>Cryptococcaceae</taxon>
        <taxon>Kwoniella</taxon>
    </lineage>
</organism>